<dbReference type="PANTHER" id="PTHR11122">
    <property type="entry name" value="APOSPORY-ASSOCIATED PROTEIN C-RELATED"/>
    <property type="match status" value="1"/>
</dbReference>
<reference evidence="1 2" key="1">
    <citation type="submission" date="2019-05" db="EMBL/GenBank/DDBJ databases">
        <authorList>
            <person name="Farhan Ul Haque M."/>
        </authorList>
    </citation>
    <scope>NUCLEOTIDE SEQUENCE [LARGE SCALE GENOMIC DNA]</scope>
    <source>
        <strain evidence="1">2</strain>
    </source>
</reference>
<gene>
    <name evidence="1" type="ORF">MPC4_300018</name>
</gene>
<dbReference type="InterPro" id="IPR008183">
    <property type="entry name" value="Aldose_1/G6P_1-epimerase"/>
</dbReference>
<dbReference type="Gene3D" id="2.70.98.10">
    <property type="match status" value="1"/>
</dbReference>
<keyword evidence="2" id="KW-1185">Reference proteome</keyword>
<dbReference type="Pfam" id="PF01263">
    <property type="entry name" value="Aldose_epim"/>
    <property type="match status" value="1"/>
</dbReference>
<dbReference type="SUPFAM" id="SSF74650">
    <property type="entry name" value="Galactose mutarotase-like"/>
    <property type="match status" value="1"/>
</dbReference>
<protein>
    <submittedName>
        <fullName evidence="1">Aldose 1-epimerase</fullName>
    </submittedName>
</protein>
<dbReference type="GO" id="GO:0016853">
    <property type="term" value="F:isomerase activity"/>
    <property type="evidence" value="ECO:0007669"/>
    <property type="project" value="InterPro"/>
</dbReference>
<dbReference type="AlphaFoldDB" id="A0A8B6M8I2"/>
<sequence length="292" mass="31923">MDVIELASGPARASLALHGAELLRWSVGGTPLLWDKDQTFWDGTAPILFPLVGWTRGGQARVFGQTYSLGLHGFARSMTFSPGVITPDRVRLTLSSSAESLRLYPFAFWLCVGYRLAKDSLTTTLTVKNRGEGPMPYACGLHPGFRWPFAGGEPKDYQISFAAQEDPLTPGISRQGLFQAPRRFVPLNGRGLALKPELFAEEALCFLNARSRGLRFEHKDGAAIAIETSNFNHFALWSKAGASFLAIESWTGHGDPEDFQGDLFEKPSMRILAPGAVAHHVARYSFIAPPSG</sequence>
<evidence type="ECO:0000313" key="2">
    <source>
        <dbReference type="Proteomes" id="UP000485880"/>
    </source>
</evidence>
<organism evidence="1 2">
    <name type="scientific">Methylocella tundrae</name>
    <dbReference type="NCBI Taxonomy" id="227605"/>
    <lineage>
        <taxon>Bacteria</taxon>
        <taxon>Pseudomonadati</taxon>
        <taxon>Pseudomonadota</taxon>
        <taxon>Alphaproteobacteria</taxon>
        <taxon>Hyphomicrobiales</taxon>
        <taxon>Beijerinckiaceae</taxon>
        <taxon>Methylocella</taxon>
    </lineage>
</organism>
<dbReference type="EMBL" id="CABFMQ020000088">
    <property type="protein sequence ID" value="VTZ51098.1"/>
    <property type="molecule type" value="Genomic_DNA"/>
</dbReference>
<dbReference type="Proteomes" id="UP000485880">
    <property type="component" value="Unassembled WGS sequence"/>
</dbReference>
<comment type="caution">
    <text evidence="1">The sequence shown here is derived from an EMBL/GenBank/DDBJ whole genome shotgun (WGS) entry which is preliminary data.</text>
</comment>
<dbReference type="GO" id="GO:0030246">
    <property type="term" value="F:carbohydrate binding"/>
    <property type="evidence" value="ECO:0007669"/>
    <property type="project" value="InterPro"/>
</dbReference>
<proteinExistence type="predicted"/>
<dbReference type="InterPro" id="IPR014718">
    <property type="entry name" value="GH-type_carb-bd"/>
</dbReference>
<accession>A0A8B6M8I2</accession>
<evidence type="ECO:0000313" key="1">
    <source>
        <dbReference type="EMBL" id="VTZ51098.1"/>
    </source>
</evidence>
<dbReference type="InterPro" id="IPR011013">
    <property type="entry name" value="Gal_mutarotase_sf_dom"/>
</dbReference>
<dbReference type="PANTHER" id="PTHR11122:SF13">
    <property type="entry name" value="GLUCOSE-6-PHOSPHATE 1-EPIMERASE"/>
    <property type="match status" value="1"/>
</dbReference>
<dbReference type="GO" id="GO:0005975">
    <property type="term" value="P:carbohydrate metabolic process"/>
    <property type="evidence" value="ECO:0007669"/>
    <property type="project" value="InterPro"/>
</dbReference>
<name>A0A8B6M8I2_METTU</name>
<dbReference type="RefSeq" id="WP_174513007.1">
    <property type="nucleotide sequence ID" value="NZ_CABFMQ020000088.1"/>
</dbReference>